<feature type="transmembrane region" description="Helical" evidence="6">
    <location>
        <begin position="147"/>
        <end position="167"/>
    </location>
</feature>
<keyword evidence="2" id="KW-1003">Cell membrane</keyword>
<feature type="transmembrane region" description="Helical" evidence="6">
    <location>
        <begin position="321"/>
        <end position="339"/>
    </location>
</feature>
<evidence type="ECO:0000256" key="1">
    <source>
        <dbReference type="ARBA" id="ARBA00004651"/>
    </source>
</evidence>
<dbReference type="InterPro" id="IPR002797">
    <property type="entry name" value="Polysacc_synth"/>
</dbReference>
<dbReference type="GO" id="GO:0005886">
    <property type="term" value="C:plasma membrane"/>
    <property type="evidence" value="ECO:0007669"/>
    <property type="project" value="UniProtKB-SubCell"/>
</dbReference>
<sequence>MELTKKKEILSNLVSLSSINILGILIPIITMPILSRSLGIDTYGEYLLFMTILIFGHTITDYSVQYIGVRQASNHKYNNIKLSVIYINYQTLRLFLGSVYFLLSLSYSICFLNVHFTYWILYGGSLYLIGYVLTSAWFYLSIGNTKILIISSLFTKLINLLIIIFFIKKSDDIDLLILSTTLPLFISGFLLYLNIKLKFKLKFIFRAKNIYRYIIKGKNVFLGILSPNLYNSLPIIILGSISTPSEFSKFAIATRIIGLITSFQDIFARSVFPILSREKKNHIITLLKINSLFSVLAVVFILCFGEYFLYLFLGKDYANNIYLNILSISIIFIGFMNSFSDGFFLPKKYDLIYRNISIRISLISCTISFILILKFGILGGCIGITTARMLFSIDYFRTYYNLSKKV</sequence>
<feature type="transmembrane region" description="Helical" evidence="6">
    <location>
        <begin position="289"/>
        <end position="309"/>
    </location>
</feature>
<feature type="transmembrane region" description="Helical" evidence="6">
    <location>
        <begin position="119"/>
        <end position="140"/>
    </location>
</feature>
<name>D9YYZ1_PROMI</name>
<dbReference type="AlphaFoldDB" id="D9YYZ1"/>
<dbReference type="RefSeq" id="WP_004246441.1">
    <property type="nucleotide sequence ID" value="NZ_CAXOJX010000007.1"/>
</dbReference>
<keyword evidence="3 6" id="KW-0812">Transmembrane</keyword>
<evidence type="ECO:0000256" key="6">
    <source>
        <dbReference type="SAM" id="Phobius"/>
    </source>
</evidence>
<proteinExistence type="predicted"/>
<feature type="transmembrane region" description="Helical" evidence="6">
    <location>
        <begin position="220"/>
        <end position="241"/>
    </location>
</feature>
<evidence type="ECO:0000256" key="5">
    <source>
        <dbReference type="ARBA" id="ARBA00023136"/>
    </source>
</evidence>
<keyword evidence="5 6" id="KW-0472">Membrane</keyword>
<evidence type="ECO:0000313" key="7">
    <source>
        <dbReference type="EMBL" id="ADL32278.1"/>
    </source>
</evidence>
<evidence type="ECO:0000256" key="2">
    <source>
        <dbReference type="ARBA" id="ARBA00022475"/>
    </source>
</evidence>
<dbReference type="PANTHER" id="PTHR30250">
    <property type="entry name" value="PST FAMILY PREDICTED COLANIC ACID TRANSPORTER"/>
    <property type="match status" value="1"/>
</dbReference>
<feature type="transmembrane region" description="Helical" evidence="6">
    <location>
        <begin position="12"/>
        <end position="34"/>
    </location>
</feature>
<organism evidence="7">
    <name type="scientific">Proteus mirabilis</name>
    <dbReference type="NCBI Taxonomy" id="584"/>
    <lineage>
        <taxon>Bacteria</taxon>
        <taxon>Pseudomonadati</taxon>
        <taxon>Pseudomonadota</taxon>
        <taxon>Gammaproteobacteria</taxon>
        <taxon>Enterobacterales</taxon>
        <taxon>Morganellaceae</taxon>
        <taxon>Proteus</taxon>
    </lineage>
</organism>
<accession>D9YYZ1</accession>
<feature type="transmembrane region" description="Helical" evidence="6">
    <location>
        <begin position="173"/>
        <end position="193"/>
    </location>
</feature>
<dbReference type="PANTHER" id="PTHR30250:SF11">
    <property type="entry name" value="O-ANTIGEN TRANSPORTER-RELATED"/>
    <property type="match status" value="1"/>
</dbReference>
<evidence type="ECO:0000256" key="3">
    <source>
        <dbReference type="ARBA" id="ARBA00022692"/>
    </source>
</evidence>
<dbReference type="EMBL" id="GU254059">
    <property type="protein sequence ID" value="ADL32278.1"/>
    <property type="molecule type" value="Genomic_DNA"/>
</dbReference>
<dbReference type="Pfam" id="PF01943">
    <property type="entry name" value="Polysacc_synt"/>
    <property type="match status" value="1"/>
</dbReference>
<evidence type="ECO:0000256" key="4">
    <source>
        <dbReference type="ARBA" id="ARBA00022989"/>
    </source>
</evidence>
<gene>
    <name evidence="7" type="primary">wzx</name>
</gene>
<comment type="subcellular location">
    <subcellularLocation>
        <location evidence="1">Cell membrane</location>
        <topology evidence="1">Multi-pass membrane protein</topology>
    </subcellularLocation>
</comment>
<reference evidence="7" key="1">
    <citation type="journal article" date="2010" name="Appl. Environ. Microbiol.">
        <title>Molecular and genetic analyses of the putative Proteus O antigen gene locus.</title>
        <authorList>
            <person name="Wang Q."/>
            <person name="Torzewska A."/>
            <person name="Ruan X."/>
            <person name="Wang X."/>
            <person name="Rozalski A."/>
            <person name="Shao Z."/>
            <person name="Guo X."/>
            <person name="Zhou H."/>
            <person name="Feng L."/>
            <person name="Wang L."/>
        </authorList>
    </citation>
    <scope>NUCLEOTIDE SEQUENCE</scope>
    <source>
        <strain evidence="7">CCUG 4637</strain>
    </source>
</reference>
<feature type="transmembrane region" description="Helical" evidence="6">
    <location>
        <begin position="351"/>
        <end position="371"/>
    </location>
</feature>
<feature type="transmembrane region" description="Helical" evidence="6">
    <location>
        <begin position="85"/>
        <end position="107"/>
    </location>
</feature>
<dbReference type="InterPro" id="IPR050833">
    <property type="entry name" value="Poly_Biosynth_Transport"/>
</dbReference>
<feature type="transmembrane region" description="Helical" evidence="6">
    <location>
        <begin position="46"/>
        <end position="64"/>
    </location>
</feature>
<keyword evidence="4 6" id="KW-1133">Transmembrane helix</keyword>
<protein>
    <submittedName>
        <fullName evidence="7">Wzx</fullName>
    </submittedName>
</protein>